<sequence length="124" mass="13904">MAAEVLYVILEGPGARLPVQEGNNYIFYAPVDFTLHPRGVALLHLRLSIIVPRCYIGRFFSLTDTNTSGLYASSQIIFAAHQQPLSVMLFNHTDRFYEGRVGDPVACLVLERVIYPSVRQASMM</sequence>
<organism evidence="2 3">
    <name type="scientific">Human mastadenovirus B</name>
    <dbReference type="NCBI Taxonomy" id="108098"/>
    <lineage>
        <taxon>Viruses</taxon>
        <taxon>Varidnaviria</taxon>
        <taxon>Bamfordvirae</taxon>
        <taxon>Preplasmiviricota</taxon>
        <taxon>Polisuviricotina</taxon>
        <taxon>Pharingeaviricetes</taxon>
        <taxon>Rowavirales</taxon>
        <taxon>Adenoviridae</taxon>
        <taxon>Mastadenovirus</taxon>
        <taxon>Mastadenovirus blackbeardi</taxon>
    </lineage>
</organism>
<dbReference type="Gene3D" id="2.70.40.10">
    <property type="match status" value="1"/>
</dbReference>
<evidence type="ECO:0000313" key="2">
    <source>
        <dbReference type="EMBL" id="AGV32790.1"/>
    </source>
</evidence>
<proteinExistence type="predicted"/>
<dbReference type="Pfam" id="PF00692">
    <property type="entry name" value="dUTPase"/>
    <property type="match status" value="1"/>
</dbReference>
<name>T2CI42_9ADEN</name>
<gene>
    <name evidence="2" type="primary">E4</name>
    <name evidence="2" type="ORF">H648_40383gpE4</name>
</gene>
<dbReference type="Proteomes" id="UP000132305">
    <property type="component" value="Segment"/>
</dbReference>
<dbReference type="SUPFAM" id="SSF51283">
    <property type="entry name" value="dUTPase-like"/>
    <property type="match status" value="1"/>
</dbReference>
<accession>T2CI42</accession>
<dbReference type="EMBL" id="KF633445">
    <property type="protein sequence ID" value="AGV32790.1"/>
    <property type="molecule type" value="Genomic_DNA"/>
</dbReference>
<protein>
    <submittedName>
        <fullName evidence="2">E4 control protein orf1</fullName>
    </submittedName>
</protein>
<dbReference type="InterPro" id="IPR029054">
    <property type="entry name" value="dUTPase-like"/>
</dbReference>
<dbReference type="InterPro" id="IPR036157">
    <property type="entry name" value="dUTPase-like_sf"/>
</dbReference>
<reference evidence="2 3" key="1">
    <citation type="submission" date="2013-09" db="EMBL/GenBank/DDBJ databases">
        <authorList>
            <person name="Madupu R."/>
            <person name="Halpin R."/>
            <person name="Fedorova N."/>
            <person name="Tsitrin T."/>
            <person name="Stockwell T."/>
            <person name="Amedeo P."/>
            <person name="Appalla L."/>
            <person name="Bishop B."/>
            <person name="Edworthy P."/>
            <person name="Gupta N."/>
            <person name="Hoover J."/>
            <person name="Katzel D."/>
            <person name="Li K."/>
            <person name="Schobel S."/>
            <person name="Shrivastava S."/>
            <person name="Thovarai V."/>
            <person name="Wang S."/>
            <person name="Dehghan S."/>
            <person name="Singh S."/>
            <person name="Liu E.B."/>
            <person name="Seto J."/>
            <person name="Jones M.S."/>
            <person name="Kajon A."/>
            <person name="Gray G."/>
            <person name="Kowalski R."/>
            <person name="Romanowski E."/>
            <person name="Chodosh J."/>
            <person name="Wentworth D.E."/>
            <person name="Seto D."/>
        </authorList>
    </citation>
    <scope>NUCLEOTIDE SEQUENCE [LARGE SCALE GENOMIC DNA]</scope>
    <source>
        <strain evidence="2">Human/DEU/HEIM_00086/X/X[PXHXFX]</strain>
    </source>
</reference>
<evidence type="ECO:0000313" key="3">
    <source>
        <dbReference type="Proteomes" id="UP000132305"/>
    </source>
</evidence>
<feature type="domain" description="dUTPase-like" evidence="1">
    <location>
        <begin position="28"/>
        <end position="120"/>
    </location>
</feature>
<evidence type="ECO:0000259" key="1">
    <source>
        <dbReference type="Pfam" id="PF00692"/>
    </source>
</evidence>